<dbReference type="PANTHER" id="PTHR46137">
    <property type="entry name" value="OS05G0310600 PROTEIN"/>
    <property type="match status" value="1"/>
</dbReference>
<dbReference type="Gene3D" id="3.90.1720.10">
    <property type="entry name" value="endopeptidase domain like (from Nostoc punctiforme)"/>
    <property type="match status" value="1"/>
</dbReference>
<dbReference type="EMBL" id="ASHM01017794">
    <property type="protein sequence ID" value="PNX99469.1"/>
    <property type="molecule type" value="Genomic_DNA"/>
</dbReference>
<evidence type="ECO:0000259" key="1">
    <source>
        <dbReference type="PROSITE" id="PS51934"/>
    </source>
</evidence>
<dbReference type="Pfam" id="PF04970">
    <property type="entry name" value="LRAT"/>
    <property type="match status" value="1"/>
</dbReference>
<evidence type="ECO:0000313" key="5">
    <source>
        <dbReference type="Proteomes" id="UP000236291"/>
    </source>
</evidence>
<reference evidence="3 5" key="1">
    <citation type="journal article" date="2014" name="Am. J. Bot.">
        <title>Genome assembly and annotation for red clover (Trifolium pratense; Fabaceae).</title>
        <authorList>
            <person name="Istvanek J."/>
            <person name="Jaros M."/>
            <person name="Krenek A."/>
            <person name="Repkova J."/>
        </authorList>
    </citation>
    <scope>NUCLEOTIDE SEQUENCE [LARGE SCALE GENOMIC DNA]</scope>
    <source>
        <strain evidence="5">cv. Tatra</strain>
        <tissue evidence="3">Young leaves</tissue>
    </source>
</reference>
<evidence type="ECO:0000313" key="4">
    <source>
        <dbReference type="EMBL" id="PNX99469.1"/>
    </source>
</evidence>
<evidence type="ECO:0000313" key="2">
    <source>
        <dbReference type="EMBL" id="PNX71409.1"/>
    </source>
</evidence>
<dbReference type="Proteomes" id="UP000236291">
    <property type="component" value="Unassembled WGS sequence"/>
</dbReference>
<feature type="domain" description="LRAT" evidence="1">
    <location>
        <begin position="1"/>
        <end position="141"/>
    </location>
</feature>
<dbReference type="AlphaFoldDB" id="A0A2K3LDV5"/>
<dbReference type="EMBL" id="ASHM01023274">
    <property type="protein sequence ID" value="PNX71409.1"/>
    <property type="molecule type" value="Genomic_DNA"/>
</dbReference>
<dbReference type="PANTHER" id="PTHR46137:SF3">
    <property type="entry name" value="OS05G0310600 PROTEIN"/>
    <property type="match status" value="1"/>
</dbReference>
<comment type="caution">
    <text evidence="3">The sequence shown here is derived from an EMBL/GenBank/DDBJ whole genome shotgun (WGS) entry which is preliminary data.</text>
</comment>
<name>A0A2K3LDV5_TRIPR</name>
<reference evidence="3 5" key="2">
    <citation type="journal article" date="2017" name="Front. Plant Sci.">
        <title>Gene Classification and Mining of Molecular Markers Useful in Red Clover (Trifolium pratense) Breeding.</title>
        <authorList>
            <person name="Istvanek J."/>
            <person name="Dluhosova J."/>
            <person name="Dluhos P."/>
            <person name="Patkova L."/>
            <person name="Nedelnik J."/>
            <person name="Repkova J."/>
        </authorList>
    </citation>
    <scope>NUCLEOTIDE SEQUENCE [LARGE SCALE GENOMIC DNA]</scope>
    <source>
        <strain evidence="5">cv. Tatra</strain>
        <tissue evidence="3">Young leaves</tissue>
    </source>
</reference>
<sequence length="248" mass="27067">MITCIYVGEEKVIHFTRATDGTETLLDRLVASSIPNFNTEIPCPKCGDGGQTRTNGVTLSCLDCFLSRGELCLFEYAVSCAHFLAQARGGTCTIASSDATEDVLHRAFYLLENGFGPYNVFKNNCEDFAIYCKTGLVVTTTISLGGSGQAGSCSAAASSIASLSVRFVTTSFCGMTLVGCGTYCITRLVSDIWFRHKVLNDAKIVPVEKIHEMAKENKCMFDFASIQSFLHSKTNLPQKWRSSKCSFR</sequence>
<organism evidence="3 5">
    <name type="scientific">Trifolium pratense</name>
    <name type="common">Red clover</name>
    <dbReference type="NCBI Taxonomy" id="57577"/>
    <lineage>
        <taxon>Eukaryota</taxon>
        <taxon>Viridiplantae</taxon>
        <taxon>Streptophyta</taxon>
        <taxon>Embryophyta</taxon>
        <taxon>Tracheophyta</taxon>
        <taxon>Spermatophyta</taxon>
        <taxon>Magnoliopsida</taxon>
        <taxon>eudicotyledons</taxon>
        <taxon>Gunneridae</taxon>
        <taxon>Pentapetalae</taxon>
        <taxon>rosids</taxon>
        <taxon>fabids</taxon>
        <taxon>Fabales</taxon>
        <taxon>Fabaceae</taxon>
        <taxon>Papilionoideae</taxon>
        <taxon>50 kb inversion clade</taxon>
        <taxon>NPAAA clade</taxon>
        <taxon>Hologalegina</taxon>
        <taxon>IRL clade</taxon>
        <taxon>Trifolieae</taxon>
        <taxon>Trifolium</taxon>
    </lineage>
</organism>
<dbReference type="EMBL" id="ASHM01031177">
    <property type="protein sequence ID" value="PNX76729.1"/>
    <property type="molecule type" value="Genomic_DNA"/>
</dbReference>
<protein>
    <recommendedName>
        <fullName evidence="1">LRAT domain-containing protein</fullName>
    </recommendedName>
</protein>
<dbReference type="InterPro" id="IPR007053">
    <property type="entry name" value="LRAT_dom"/>
</dbReference>
<dbReference type="STRING" id="57577.A0A2K3LDV5"/>
<accession>A0A2K3LDV5</accession>
<evidence type="ECO:0000313" key="3">
    <source>
        <dbReference type="EMBL" id="PNX76729.1"/>
    </source>
</evidence>
<dbReference type="PROSITE" id="PS51934">
    <property type="entry name" value="LRAT"/>
    <property type="match status" value="1"/>
</dbReference>
<proteinExistence type="predicted"/>
<gene>
    <name evidence="4" type="ORF">L195_g022735</name>
    <name evidence="2" type="ORF">L195_g027287</name>
    <name evidence="3" type="ORF">L195_g032687</name>
</gene>